<dbReference type="RefSeq" id="WP_202128693.1">
    <property type="nucleotide sequence ID" value="NZ_WUBI01000002.1"/>
</dbReference>
<dbReference type="AlphaFoldDB" id="A0A7X3LIZ6"/>
<dbReference type="EMBL" id="WUBI01000002">
    <property type="protein sequence ID" value="MWV44824.1"/>
    <property type="molecule type" value="Genomic_DNA"/>
</dbReference>
<sequence length="123" mass="13948">MGNKYLFKFGWDCGRQGDVEGLFVATEKEVEYAIGRKAYFGEILGKHSEVYGDIEEGDIAKVDIDPVAVEEVAKHLGSTWSGYNPLHYLRYDCKECGDSLPGEEMHSIVEDNMVCDYCHRKED</sequence>
<proteinExistence type="predicted"/>
<dbReference type="Proteomes" id="UP000460318">
    <property type="component" value="Unassembled WGS sequence"/>
</dbReference>
<evidence type="ECO:0000313" key="1">
    <source>
        <dbReference type="EMBL" id="MWV44824.1"/>
    </source>
</evidence>
<name>A0A7X3LIZ6_9BACL</name>
<accession>A0A7X3LIZ6</accession>
<reference evidence="1 2" key="1">
    <citation type="submission" date="2019-12" db="EMBL/GenBank/DDBJ databases">
        <title>Paenibacillus sp. nov., an endophytic bacterium isolated from the stem of Dendrobium.</title>
        <authorList>
            <person name="Zhao R."/>
        </authorList>
    </citation>
    <scope>NUCLEOTIDE SEQUENCE [LARGE SCALE GENOMIC DNA]</scope>
    <source>
        <strain evidence="1 2">HJL G12</strain>
    </source>
</reference>
<organism evidence="1 2">
    <name type="scientific">Paenibacillus dendrobii</name>
    <dbReference type="NCBI Taxonomy" id="2691084"/>
    <lineage>
        <taxon>Bacteria</taxon>
        <taxon>Bacillati</taxon>
        <taxon>Bacillota</taxon>
        <taxon>Bacilli</taxon>
        <taxon>Bacillales</taxon>
        <taxon>Paenibacillaceae</taxon>
        <taxon>Paenibacillus</taxon>
    </lineage>
</organism>
<protein>
    <submittedName>
        <fullName evidence="1">Uncharacterized protein</fullName>
    </submittedName>
</protein>
<evidence type="ECO:0000313" key="2">
    <source>
        <dbReference type="Proteomes" id="UP000460318"/>
    </source>
</evidence>
<gene>
    <name evidence="1" type="ORF">GRF59_14480</name>
</gene>
<keyword evidence="2" id="KW-1185">Reference proteome</keyword>
<comment type="caution">
    <text evidence="1">The sequence shown here is derived from an EMBL/GenBank/DDBJ whole genome shotgun (WGS) entry which is preliminary data.</text>
</comment>